<dbReference type="Proteomes" id="UP001168972">
    <property type="component" value="Unassembled WGS sequence"/>
</dbReference>
<organism evidence="1 2">
    <name type="scientific">Microctonus hyperodae</name>
    <name type="common">Parasitoid wasp</name>
    <dbReference type="NCBI Taxonomy" id="165561"/>
    <lineage>
        <taxon>Eukaryota</taxon>
        <taxon>Metazoa</taxon>
        <taxon>Ecdysozoa</taxon>
        <taxon>Arthropoda</taxon>
        <taxon>Hexapoda</taxon>
        <taxon>Insecta</taxon>
        <taxon>Pterygota</taxon>
        <taxon>Neoptera</taxon>
        <taxon>Endopterygota</taxon>
        <taxon>Hymenoptera</taxon>
        <taxon>Apocrita</taxon>
        <taxon>Ichneumonoidea</taxon>
        <taxon>Braconidae</taxon>
        <taxon>Euphorinae</taxon>
        <taxon>Microctonus</taxon>
    </lineage>
</organism>
<sequence>MNNLMLYDQKDFDEAVKVISWNKWLLSTLGLWPQSPNNFLFSINFGYFACHMALEYLDLFLFIDNLEHVIENLTENTAFTQVIMRIAMLKNYHRQLGVVINEALKDYDIKKYRNRTSDKQSIQN</sequence>
<proteinExistence type="predicted"/>
<keyword evidence="2" id="KW-1185">Reference proteome</keyword>
<dbReference type="EMBL" id="JAQQBR010000002">
    <property type="protein sequence ID" value="KAK0180816.1"/>
    <property type="molecule type" value="Genomic_DNA"/>
</dbReference>
<reference evidence="1" key="1">
    <citation type="journal article" date="2023" name="bioRxiv">
        <title>Scaffold-level genome assemblies of two parasitoid biocontrol wasps reveal the parthenogenesis mechanism and an associated novel virus.</title>
        <authorList>
            <person name="Inwood S."/>
            <person name="Skelly J."/>
            <person name="Guhlin J."/>
            <person name="Harrop T."/>
            <person name="Goldson S."/>
            <person name="Dearden P."/>
        </authorList>
    </citation>
    <scope>NUCLEOTIDE SEQUENCE</scope>
    <source>
        <strain evidence="1">Lincoln</strain>
        <tissue evidence="1">Whole body</tissue>
    </source>
</reference>
<protein>
    <submittedName>
        <fullName evidence="1">Uncharacterized protein</fullName>
    </submittedName>
</protein>
<evidence type="ECO:0000313" key="2">
    <source>
        <dbReference type="Proteomes" id="UP001168972"/>
    </source>
</evidence>
<accession>A0AA39G3W8</accession>
<reference evidence="1" key="2">
    <citation type="submission" date="2023-03" db="EMBL/GenBank/DDBJ databases">
        <authorList>
            <person name="Inwood S.N."/>
            <person name="Skelly J.G."/>
            <person name="Guhlin J."/>
            <person name="Harrop T.W.R."/>
            <person name="Goldson S.G."/>
            <person name="Dearden P.K."/>
        </authorList>
    </citation>
    <scope>NUCLEOTIDE SEQUENCE</scope>
    <source>
        <strain evidence="1">Lincoln</strain>
        <tissue evidence="1">Whole body</tissue>
    </source>
</reference>
<dbReference type="AlphaFoldDB" id="A0AA39G3W8"/>
<gene>
    <name evidence="1" type="ORF">PV327_003160</name>
</gene>
<evidence type="ECO:0000313" key="1">
    <source>
        <dbReference type="EMBL" id="KAK0180816.1"/>
    </source>
</evidence>
<comment type="caution">
    <text evidence="1">The sequence shown here is derived from an EMBL/GenBank/DDBJ whole genome shotgun (WGS) entry which is preliminary data.</text>
</comment>
<name>A0AA39G3W8_MICHY</name>